<comment type="caution">
    <text evidence="1">The sequence shown here is derived from an EMBL/GenBank/DDBJ whole genome shotgun (WGS) entry which is preliminary data.</text>
</comment>
<dbReference type="Proteomes" id="UP001304298">
    <property type="component" value="Unassembled WGS sequence"/>
</dbReference>
<gene>
    <name evidence="1" type="ORF">VA596_41465</name>
</gene>
<evidence type="ECO:0008006" key="3">
    <source>
        <dbReference type="Google" id="ProtNLM"/>
    </source>
</evidence>
<accession>A0ABU5RKK0</accession>
<dbReference type="EMBL" id="JAYFSI010000014">
    <property type="protein sequence ID" value="MEA5366055.1"/>
    <property type="molecule type" value="Genomic_DNA"/>
</dbReference>
<dbReference type="RefSeq" id="WP_323335032.1">
    <property type="nucleotide sequence ID" value="NZ_JAYFSI010000014.1"/>
</dbReference>
<name>A0ABU5RKK0_9PSEU</name>
<reference evidence="1 2" key="1">
    <citation type="submission" date="2023-12" db="EMBL/GenBank/DDBJ databases">
        <title>Amycolatopsis sp. V23-08.</title>
        <authorList>
            <person name="Somphong A."/>
        </authorList>
    </citation>
    <scope>NUCLEOTIDE SEQUENCE [LARGE SCALE GENOMIC DNA]</scope>
    <source>
        <strain evidence="1 2">V23-08</strain>
    </source>
</reference>
<organism evidence="1 2">
    <name type="scientific">Amycolatopsis heterodermiae</name>
    <dbReference type="NCBI Taxonomy" id="3110235"/>
    <lineage>
        <taxon>Bacteria</taxon>
        <taxon>Bacillati</taxon>
        <taxon>Actinomycetota</taxon>
        <taxon>Actinomycetes</taxon>
        <taxon>Pseudonocardiales</taxon>
        <taxon>Pseudonocardiaceae</taxon>
        <taxon>Amycolatopsis</taxon>
    </lineage>
</organism>
<evidence type="ECO:0000313" key="1">
    <source>
        <dbReference type="EMBL" id="MEA5366055.1"/>
    </source>
</evidence>
<evidence type="ECO:0000313" key="2">
    <source>
        <dbReference type="Proteomes" id="UP001304298"/>
    </source>
</evidence>
<keyword evidence="2" id="KW-1185">Reference proteome</keyword>
<sequence>MTVDEQLAELLAAWRDDVEAVPLPPMPRVQALLEQLEASA</sequence>
<protein>
    <recommendedName>
        <fullName evidence="3">Anti-sigma factor NepR domain-containing protein</fullName>
    </recommendedName>
</protein>
<proteinExistence type="predicted"/>